<dbReference type="STRING" id="139420.A0A371DGL1"/>
<dbReference type="Proteomes" id="UP000256964">
    <property type="component" value="Unassembled WGS sequence"/>
</dbReference>
<dbReference type="AlphaFoldDB" id="A0A371DGL1"/>
<reference evidence="2 3" key="1">
    <citation type="journal article" date="2018" name="Biotechnol. Biofuels">
        <title>Integrative visual omics of the white-rot fungus Polyporus brumalis exposes the biotechnological potential of its oxidative enzymes for delignifying raw plant biomass.</title>
        <authorList>
            <person name="Miyauchi S."/>
            <person name="Rancon A."/>
            <person name="Drula E."/>
            <person name="Hage H."/>
            <person name="Chaduli D."/>
            <person name="Favel A."/>
            <person name="Grisel S."/>
            <person name="Henrissat B."/>
            <person name="Herpoel-Gimbert I."/>
            <person name="Ruiz-Duenas F.J."/>
            <person name="Chevret D."/>
            <person name="Hainaut M."/>
            <person name="Lin J."/>
            <person name="Wang M."/>
            <person name="Pangilinan J."/>
            <person name="Lipzen A."/>
            <person name="Lesage-Meessen L."/>
            <person name="Navarro D."/>
            <person name="Riley R."/>
            <person name="Grigoriev I.V."/>
            <person name="Zhou S."/>
            <person name="Raouche S."/>
            <person name="Rosso M.N."/>
        </authorList>
    </citation>
    <scope>NUCLEOTIDE SEQUENCE [LARGE SCALE GENOMIC DNA]</scope>
    <source>
        <strain evidence="2 3">BRFM 1820</strain>
    </source>
</reference>
<proteinExistence type="predicted"/>
<protein>
    <submittedName>
        <fullName evidence="2">Uncharacterized protein</fullName>
    </submittedName>
</protein>
<evidence type="ECO:0000313" key="2">
    <source>
        <dbReference type="EMBL" id="RDX51691.1"/>
    </source>
</evidence>
<evidence type="ECO:0000256" key="1">
    <source>
        <dbReference type="SAM" id="Phobius"/>
    </source>
</evidence>
<dbReference type="OrthoDB" id="2748944at2759"/>
<evidence type="ECO:0000313" key="3">
    <source>
        <dbReference type="Proteomes" id="UP000256964"/>
    </source>
</evidence>
<keyword evidence="1" id="KW-1133">Transmembrane helix</keyword>
<sequence length="306" mass="33760">MPQCQALPTEPCQRSAQEPGLYCAEHAAEATKHVDAYNTAKREADALEILVADISKANVSEQIMRDFDEASTAVAVLKAFADRLNRAIKVAEEYQVHFGAENHLASKESVAELGKKRDAALEVLAKDARSKSVLRELEPRSAGASKSRQAQAAENRCQAYLETEGCTPCPDPVAEGLRFCLAHHAKHDTSLSGLEKARSQCRESLGDYESVFGSGSRAETIKLLQKYVVSVRMVMEHLEEHQQQFQCKTEEQHAVAISELEQRRKKAMSKVDDLVLWDNVVSLAKKAASFGSLAFFVILICIVLSQ</sequence>
<keyword evidence="1" id="KW-0472">Membrane</keyword>
<keyword evidence="3" id="KW-1185">Reference proteome</keyword>
<gene>
    <name evidence="2" type="ORF">OH76DRAFT_1401105</name>
</gene>
<feature type="transmembrane region" description="Helical" evidence="1">
    <location>
        <begin position="287"/>
        <end position="305"/>
    </location>
</feature>
<keyword evidence="1" id="KW-0812">Transmembrane</keyword>
<name>A0A371DGL1_9APHY</name>
<organism evidence="2 3">
    <name type="scientific">Lentinus brumalis</name>
    <dbReference type="NCBI Taxonomy" id="2498619"/>
    <lineage>
        <taxon>Eukaryota</taxon>
        <taxon>Fungi</taxon>
        <taxon>Dikarya</taxon>
        <taxon>Basidiomycota</taxon>
        <taxon>Agaricomycotina</taxon>
        <taxon>Agaricomycetes</taxon>
        <taxon>Polyporales</taxon>
        <taxon>Polyporaceae</taxon>
        <taxon>Lentinus</taxon>
    </lineage>
</organism>
<accession>A0A371DGL1</accession>
<dbReference type="EMBL" id="KZ857393">
    <property type="protein sequence ID" value="RDX51691.1"/>
    <property type="molecule type" value="Genomic_DNA"/>
</dbReference>